<dbReference type="AlphaFoldDB" id="A0A923PSB8"/>
<feature type="domain" description="Cyclic nucleotide-binding" evidence="1">
    <location>
        <begin position="1"/>
        <end position="88"/>
    </location>
</feature>
<dbReference type="InterPro" id="IPR000595">
    <property type="entry name" value="cNMP-bd_dom"/>
</dbReference>
<dbReference type="CDD" id="cd00038">
    <property type="entry name" value="CAP_ED"/>
    <property type="match status" value="1"/>
</dbReference>
<gene>
    <name evidence="2" type="ORF">H9S92_17095</name>
</gene>
<dbReference type="PROSITE" id="PS50042">
    <property type="entry name" value="CNMP_BINDING_3"/>
    <property type="match status" value="1"/>
</dbReference>
<accession>A0A923PSB8</accession>
<dbReference type="Proteomes" id="UP000650081">
    <property type="component" value="Unassembled WGS sequence"/>
</dbReference>
<keyword evidence="3" id="KW-1185">Reference proteome</keyword>
<name>A0A923PSB8_9BACT</name>
<reference evidence="2" key="1">
    <citation type="submission" date="2020-08" db="EMBL/GenBank/DDBJ databases">
        <title>Lewinella bacteria from marine environments.</title>
        <authorList>
            <person name="Zhong Y."/>
        </authorList>
    </citation>
    <scope>NUCLEOTIDE SEQUENCE</scope>
    <source>
        <strain evidence="2">KCTC 42187</strain>
    </source>
</reference>
<protein>
    <submittedName>
        <fullName evidence="2">Crp/Fnr family transcriptional regulator</fullName>
    </submittedName>
</protein>
<evidence type="ECO:0000259" key="1">
    <source>
        <dbReference type="PROSITE" id="PS50042"/>
    </source>
</evidence>
<dbReference type="EMBL" id="JACSIT010000141">
    <property type="protein sequence ID" value="MBC6995887.1"/>
    <property type="molecule type" value="Genomic_DNA"/>
</dbReference>
<dbReference type="Gene3D" id="2.60.120.10">
    <property type="entry name" value="Jelly Rolls"/>
    <property type="match status" value="1"/>
</dbReference>
<comment type="caution">
    <text evidence="2">The sequence shown here is derived from an EMBL/GenBank/DDBJ whole genome shotgun (WGS) entry which is preliminary data.</text>
</comment>
<dbReference type="RefSeq" id="WP_187467903.1">
    <property type="nucleotide sequence ID" value="NZ_JACSIT010000141.1"/>
</dbReference>
<proteinExistence type="predicted"/>
<organism evidence="2 3">
    <name type="scientific">Neolewinella lacunae</name>
    <dbReference type="NCBI Taxonomy" id="1517758"/>
    <lineage>
        <taxon>Bacteria</taxon>
        <taxon>Pseudomonadati</taxon>
        <taxon>Bacteroidota</taxon>
        <taxon>Saprospiria</taxon>
        <taxon>Saprospirales</taxon>
        <taxon>Lewinellaceae</taxon>
        <taxon>Neolewinella</taxon>
    </lineage>
</organism>
<dbReference type="InterPro" id="IPR018490">
    <property type="entry name" value="cNMP-bd_dom_sf"/>
</dbReference>
<sequence length="189" mass="21917">MAHLLQQLYDYLDGQQLWHSTLVLKRGDHLLRAGATDTNVYYLEEGTLHYYLLLEDEAQEVRFGYAGDFVVALDSFLVGRPSSLYAQALRKTTVRVLPQSVCFARIKEDPAFNQLWQQIMHWMVLGQLEREIDLLTNDTAERYRRVLERSPRLFQEIPAKYIANYLRMTPETLSRCKSAALAPGLRHKG</sequence>
<evidence type="ECO:0000313" key="2">
    <source>
        <dbReference type="EMBL" id="MBC6995887.1"/>
    </source>
</evidence>
<dbReference type="SUPFAM" id="SSF51206">
    <property type="entry name" value="cAMP-binding domain-like"/>
    <property type="match status" value="1"/>
</dbReference>
<dbReference type="InterPro" id="IPR014710">
    <property type="entry name" value="RmlC-like_jellyroll"/>
</dbReference>
<evidence type="ECO:0000313" key="3">
    <source>
        <dbReference type="Proteomes" id="UP000650081"/>
    </source>
</evidence>
<dbReference type="Pfam" id="PF00027">
    <property type="entry name" value="cNMP_binding"/>
    <property type="match status" value="1"/>
</dbReference>